<evidence type="ECO:0000313" key="4">
    <source>
        <dbReference type="Proteomes" id="UP001527202"/>
    </source>
</evidence>
<reference evidence="2 3" key="1">
    <citation type="submission" date="2018-01" db="EMBL/GenBank/DDBJ databases">
        <title>The whole genome sequencing and assembly of Paenibacillus chitinolyticus KCCM 41400 strain.</title>
        <authorList>
            <person name="Kim J.-Y."/>
            <person name="Park M.-K."/>
            <person name="Lee Y.-J."/>
            <person name="Yi H."/>
            <person name="Bahn Y.-S."/>
            <person name="Kim J.F."/>
            <person name="Lee D.-W."/>
        </authorList>
    </citation>
    <scope>NUCLEOTIDE SEQUENCE [LARGE SCALE GENOMIC DNA]</scope>
    <source>
        <strain evidence="2 3">KCCM 41400</strain>
    </source>
</reference>
<gene>
    <name evidence="1" type="ORF">M5X16_03035</name>
    <name evidence="2" type="ORF">PC41400_23945</name>
</gene>
<organism evidence="2 3">
    <name type="scientific">Paenibacillus chitinolyticus</name>
    <dbReference type="NCBI Taxonomy" id="79263"/>
    <lineage>
        <taxon>Bacteria</taxon>
        <taxon>Bacillati</taxon>
        <taxon>Bacillota</taxon>
        <taxon>Bacilli</taxon>
        <taxon>Bacillales</taxon>
        <taxon>Paenibacillaceae</taxon>
        <taxon>Paenibacillus</taxon>
    </lineage>
</organism>
<evidence type="ECO:0000313" key="2">
    <source>
        <dbReference type="EMBL" id="QAV20563.1"/>
    </source>
</evidence>
<dbReference type="Proteomes" id="UP000288943">
    <property type="component" value="Chromosome"/>
</dbReference>
<dbReference type="EMBL" id="CP026520">
    <property type="protein sequence ID" value="QAV20563.1"/>
    <property type="molecule type" value="Genomic_DNA"/>
</dbReference>
<protein>
    <submittedName>
        <fullName evidence="2">Uncharacterized protein</fullName>
    </submittedName>
</protein>
<evidence type="ECO:0000313" key="1">
    <source>
        <dbReference type="EMBL" id="MCY9594746.1"/>
    </source>
</evidence>
<accession>A0A410X1S2</accession>
<sequence length="92" mass="10211">MGSNRLAGIRKFITNEKERTLSNIRNGTIGKEQATGSLNTLYQLAADIQDIHYMKEISSTIALLRSASDNWQRQGALISQTIDSAVYRPGIK</sequence>
<dbReference type="EMBL" id="JAMDMJ010000003">
    <property type="protein sequence ID" value="MCY9594746.1"/>
    <property type="molecule type" value="Genomic_DNA"/>
</dbReference>
<proteinExistence type="predicted"/>
<dbReference type="KEGG" id="pchi:PC41400_23945"/>
<dbReference type="AlphaFoldDB" id="A0A410X1S2"/>
<keyword evidence="4" id="KW-1185">Reference proteome</keyword>
<dbReference type="Proteomes" id="UP001527202">
    <property type="component" value="Unassembled WGS sequence"/>
</dbReference>
<dbReference type="GeneID" id="95377850"/>
<name>A0A410X1S2_9BACL</name>
<evidence type="ECO:0000313" key="3">
    <source>
        <dbReference type="Proteomes" id="UP000288943"/>
    </source>
</evidence>
<reference evidence="1 4" key="2">
    <citation type="submission" date="2022-05" db="EMBL/GenBank/DDBJ databases">
        <title>Genome Sequencing of Bee-Associated Microbes.</title>
        <authorList>
            <person name="Dunlap C."/>
        </authorList>
    </citation>
    <scope>NUCLEOTIDE SEQUENCE [LARGE SCALE GENOMIC DNA]</scope>
    <source>
        <strain evidence="1 4">NRRL B-23120</strain>
    </source>
</reference>
<dbReference type="OrthoDB" id="2618152at2"/>
<dbReference type="RefSeq" id="WP_042230314.1">
    <property type="nucleotide sequence ID" value="NZ_CP026520.1"/>
</dbReference>